<evidence type="ECO:0000256" key="2">
    <source>
        <dbReference type="SAM" id="MobiDB-lite"/>
    </source>
</evidence>
<dbReference type="PROSITE" id="PS50072">
    <property type="entry name" value="CSA_PPIASE_2"/>
    <property type="match status" value="1"/>
</dbReference>
<keyword evidence="7" id="KW-1185">Reference proteome</keyword>
<keyword evidence="6" id="KW-0413">Isomerase</keyword>
<reference evidence="5 7" key="1">
    <citation type="submission" date="2020-01" db="EMBL/GenBank/DDBJ databases">
        <title>the WGS Modestobacter muralis CPCC 204518.</title>
        <authorList>
            <person name="Jiang Z."/>
        </authorList>
    </citation>
    <scope>NUCLEOTIDE SEQUENCE [LARGE SCALE GENOMIC DNA]</scope>
    <source>
        <strain evidence="5 7">DSM 100205</strain>
    </source>
</reference>
<dbReference type="PANTHER" id="PTHR45625">
    <property type="entry name" value="PEPTIDYL-PROLYL CIS-TRANS ISOMERASE-RELATED"/>
    <property type="match status" value="1"/>
</dbReference>
<evidence type="ECO:0000256" key="1">
    <source>
        <dbReference type="ARBA" id="ARBA00002388"/>
    </source>
</evidence>
<dbReference type="Proteomes" id="UP000468828">
    <property type="component" value="Unassembled WGS sequence"/>
</dbReference>
<reference evidence="6 8" key="2">
    <citation type="submission" date="2020-02" db="EMBL/GenBank/DDBJ databases">
        <title>The WGS of Modestobacter muralis DSM 100205.</title>
        <authorList>
            <person name="Jiang Z."/>
        </authorList>
    </citation>
    <scope>NUCLEOTIDE SEQUENCE [LARGE SCALE GENOMIC DNA]</scope>
    <source>
        <strain evidence="6 8">DSM 100205</strain>
    </source>
</reference>
<accession>A0A6P0HD21</accession>
<proteinExistence type="predicted"/>
<dbReference type="InterPro" id="IPR002130">
    <property type="entry name" value="Cyclophilin-type_PPIase_dom"/>
</dbReference>
<dbReference type="PANTHER" id="PTHR45625:SF3">
    <property type="entry name" value="PEPTIDYL-PROLYL CIS-TRANS ISOMERASE B-RELATED"/>
    <property type="match status" value="1"/>
</dbReference>
<gene>
    <name evidence="6" type="ORF">G3R41_19480</name>
    <name evidence="5" type="ORF">GCU67_18830</name>
</gene>
<comment type="function">
    <text evidence="1">PPIases accelerate the folding of proteins. It catalyzes the cis-trans isomerization of proline imidic peptide bonds in oligopeptides.</text>
</comment>
<dbReference type="InterPro" id="IPR044666">
    <property type="entry name" value="Cyclophilin_A-like"/>
</dbReference>
<keyword evidence="3" id="KW-0472">Membrane</keyword>
<name>A0A6P0HD21_9ACTN</name>
<evidence type="ECO:0000313" key="8">
    <source>
        <dbReference type="Proteomes" id="UP000471152"/>
    </source>
</evidence>
<dbReference type="AlphaFoldDB" id="A0A6P0HD21"/>
<evidence type="ECO:0000256" key="3">
    <source>
        <dbReference type="SAM" id="Phobius"/>
    </source>
</evidence>
<keyword evidence="3" id="KW-1133">Transmembrane helix</keyword>
<dbReference type="CDD" id="cd00317">
    <property type="entry name" value="cyclophilin"/>
    <property type="match status" value="1"/>
</dbReference>
<dbReference type="RefSeq" id="WP_163612897.1">
    <property type="nucleotide sequence ID" value="NZ_JAAGWB010000059.1"/>
</dbReference>
<dbReference type="Proteomes" id="UP000471152">
    <property type="component" value="Unassembled WGS sequence"/>
</dbReference>
<feature type="transmembrane region" description="Helical" evidence="3">
    <location>
        <begin position="32"/>
        <end position="52"/>
    </location>
</feature>
<keyword evidence="3" id="KW-0812">Transmembrane</keyword>
<organism evidence="6 8">
    <name type="scientific">Modestobacter muralis</name>
    <dbReference type="NCBI Taxonomy" id="1608614"/>
    <lineage>
        <taxon>Bacteria</taxon>
        <taxon>Bacillati</taxon>
        <taxon>Actinomycetota</taxon>
        <taxon>Actinomycetes</taxon>
        <taxon>Geodermatophilales</taxon>
        <taxon>Geodermatophilaceae</taxon>
        <taxon>Modestobacter</taxon>
    </lineage>
</organism>
<dbReference type="EMBL" id="JAAGWB010000059">
    <property type="protein sequence ID" value="NEN53093.1"/>
    <property type="molecule type" value="Genomic_DNA"/>
</dbReference>
<dbReference type="InterPro" id="IPR029000">
    <property type="entry name" value="Cyclophilin-like_dom_sf"/>
</dbReference>
<dbReference type="SUPFAM" id="SSF50891">
    <property type="entry name" value="Cyclophilin-like"/>
    <property type="match status" value="1"/>
</dbReference>
<evidence type="ECO:0000313" key="6">
    <source>
        <dbReference type="EMBL" id="NEN53093.1"/>
    </source>
</evidence>
<evidence type="ECO:0000313" key="5">
    <source>
        <dbReference type="EMBL" id="NEK96205.1"/>
    </source>
</evidence>
<feature type="region of interest" description="Disordered" evidence="2">
    <location>
        <begin position="66"/>
        <end position="91"/>
    </location>
</feature>
<dbReference type="GO" id="GO:0003755">
    <property type="term" value="F:peptidyl-prolyl cis-trans isomerase activity"/>
    <property type="evidence" value="ECO:0007669"/>
    <property type="project" value="InterPro"/>
</dbReference>
<feature type="compositionally biased region" description="Low complexity" evidence="2">
    <location>
        <begin position="66"/>
        <end position="88"/>
    </location>
</feature>
<evidence type="ECO:0000313" key="7">
    <source>
        <dbReference type="Proteomes" id="UP000468828"/>
    </source>
</evidence>
<dbReference type="Gene3D" id="2.40.100.10">
    <property type="entry name" value="Cyclophilin-like"/>
    <property type="match status" value="1"/>
</dbReference>
<feature type="domain" description="PPIase cyclophilin-type" evidence="4">
    <location>
        <begin position="126"/>
        <end position="274"/>
    </location>
</feature>
<protein>
    <submittedName>
        <fullName evidence="6">Peptidylprolyl isomerase</fullName>
    </submittedName>
</protein>
<dbReference type="Pfam" id="PF00160">
    <property type="entry name" value="Pro_isomerase"/>
    <property type="match status" value="1"/>
</dbReference>
<evidence type="ECO:0000259" key="4">
    <source>
        <dbReference type="PROSITE" id="PS50072"/>
    </source>
</evidence>
<sequence>MPSNKQAREAAQRRLQRQLERREQLARKRHRNLLAALSVIAVLAVVGAIFAITSVAGGDDDDVAAAPSTSAAPTSEAPATSAAAAPSTNADGTVTCTFTADDSGTSAGTPAPDVPGTGTAAVTMATSAGDIGLSLDQANAPCAAASFVHLAQTGFFNGTPCHRETASEGLKVLQCGDPTGTGTGGPGYSFPTQVTGGETYGRGTLAMANAGAGTDGSQFFLVYADSQLPPDYTVFGTIDEAGLGVLDAIAAKGIEGGATDGAPAEPVTLTAVTVQQ</sequence>
<dbReference type="EMBL" id="JAAGWH010000057">
    <property type="protein sequence ID" value="NEK96205.1"/>
    <property type="molecule type" value="Genomic_DNA"/>
</dbReference>
<comment type="caution">
    <text evidence="6">The sequence shown here is derived from an EMBL/GenBank/DDBJ whole genome shotgun (WGS) entry which is preliminary data.</text>
</comment>